<evidence type="ECO:0000256" key="3">
    <source>
        <dbReference type="ARBA" id="ARBA00023163"/>
    </source>
</evidence>
<dbReference type="GO" id="GO:0003677">
    <property type="term" value="F:DNA binding"/>
    <property type="evidence" value="ECO:0007669"/>
    <property type="project" value="UniProtKB-KW"/>
</dbReference>
<comment type="caution">
    <text evidence="6">The sequence shown here is derived from an EMBL/GenBank/DDBJ whole genome shotgun (WGS) entry which is preliminary data.</text>
</comment>
<keyword evidence="2" id="KW-0238">DNA-binding</keyword>
<dbReference type="EMBL" id="BJYR01000018">
    <property type="protein sequence ID" value="GEO00834.1"/>
    <property type="molecule type" value="Genomic_DNA"/>
</dbReference>
<dbReference type="Pfam" id="PF01614">
    <property type="entry name" value="IclR_C"/>
    <property type="match status" value="1"/>
</dbReference>
<evidence type="ECO:0000256" key="2">
    <source>
        <dbReference type="ARBA" id="ARBA00023125"/>
    </source>
</evidence>
<sequence>MEKYDGTIAMTGAQLTEKTLDVLDVFAGQTSVSLAWIQEACGLPLTTAHRIVQALIRRGYVVRSGRGQYQLGPAVLALSAGVSRLGLLSVAARPILAAMSRKLRAHAHLGVWEEGMVTYLVKQPFGKTRIHSAEGMQLEAYCSALGKVLLAGMAEDQCTAYLAEGGFVPLTSKTITEPADLRHEIDAVREKGWASDDEESAPGLYCLAVPVKDQGGAVIAAISVSRSIRRHRAADDAAVLAALQQAAQSLSAASPSCGWGVRPVLA</sequence>
<dbReference type="Gene3D" id="3.30.450.40">
    <property type="match status" value="1"/>
</dbReference>
<keyword evidence="7" id="KW-1185">Reference proteome</keyword>
<dbReference type="SUPFAM" id="SSF55781">
    <property type="entry name" value="GAF domain-like"/>
    <property type="match status" value="1"/>
</dbReference>
<dbReference type="PROSITE" id="PS51078">
    <property type="entry name" value="ICLR_ED"/>
    <property type="match status" value="1"/>
</dbReference>
<dbReference type="Gene3D" id="1.10.10.10">
    <property type="entry name" value="Winged helix-like DNA-binding domain superfamily/Winged helix DNA-binding domain"/>
    <property type="match status" value="1"/>
</dbReference>
<evidence type="ECO:0008006" key="8">
    <source>
        <dbReference type="Google" id="ProtNLM"/>
    </source>
</evidence>
<evidence type="ECO:0000313" key="7">
    <source>
        <dbReference type="Proteomes" id="UP000321464"/>
    </source>
</evidence>
<keyword evidence="1" id="KW-0805">Transcription regulation</keyword>
<gene>
    <name evidence="6" type="ORF">NSE01_26660</name>
</gene>
<dbReference type="SUPFAM" id="SSF46785">
    <property type="entry name" value="Winged helix' DNA-binding domain"/>
    <property type="match status" value="1"/>
</dbReference>
<feature type="domain" description="HTH iclR-type" evidence="4">
    <location>
        <begin position="13"/>
        <end position="73"/>
    </location>
</feature>
<organism evidence="6 7">
    <name type="scientific">Novosphingobium sediminis</name>
    <dbReference type="NCBI Taxonomy" id="707214"/>
    <lineage>
        <taxon>Bacteria</taxon>
        <taxon>Pseudomonadati</taxon>
        <taxon>Pseudomonadota</taxon>
        <taxon>Alphaproteobacteria</taxon>
        <taxon>Sphingomonadales</taxon>
        <taxon>Sphingomonadaceae</taxon>
        <taxon>Novosphingobium</taxon>
    </lineage>
</organism>
<dbReference type="PANTHER" id="PTHR30136:SF24">
    <property type="entry name" value="HTH-TYPE TRANSCRIPTIONAL REPRESSOR ALLR"/>
    <property type="match status" value="1"/>
</dbReference>
<dbReference type="RefSeq" id="WP_147160170.1">
    <property type="nucleotide sequence ID" value="NZ_BJYR01000018.1"/>
</dbReference>
<dbReference type="PANTHER" id="PTHR30136">
    <property type="entry name" value="HELIX-TURN-HELIX TRANSCRIPTIONAL REGULATOR, ICLR FAMILY"/>
    <property type="match status" value="1"/>
</dbReference>
<dbReference type="InterPro" id="IPR050707">
    <property type="entry name" value="HTH_MetabolicPath_Reg"/>
</dbReference>
<feature type="domain" description="IclR-ED" evidence="5">
    <location>
        <begin position="74"/>
        <end position="256"/>
    </location>
</feature>
<dbReference type="InterPro" id="IPR036390">
    <property type="entry name" value="WH_DNA-bd_sf"/>
</dbReference>
<dbReference type="GO" id="GO:0003700">
    <property type="term" value="F:DNA-binding transcription factor activity"/>
    <property type="evidence" value="ECO:0007669"/>
    <property type="project" value="TreeGrafter"/>
</dbReference>
<accession>A0A512AMC6</accession>
<keyword evidence="3" id="KW-0804">Transcription</keyword>
<evidence type="ECO:0000256" key="1">
    <source>
        <dbReference type="ARBA" id="ARBA00023015"/>
    </source>
</evidence>
<dbReference type="InterPro" id="IPR029016">
    <property type="entry name" value="GAF-like_dom_sf"/>
</dbReference>
<dbReference type="SMART" id="SM00346">
    <property type="entry name" value="HTH_ICLR"/>
    <property type="match status" value="1"/>
</dbReference>
<dbReference type="Pfam" id="PF09339">
    <property type="entry name" value="HTH_IclR"/>
    <property type="match status" value="1"/>
</dbReference>
<protein>
    <recommendedName>
        <fullName evidence="8">IclR family transcriptional regulator</fullName>
    </recommendedName>
</protein>
<dbReference type="AlphaFoldDB" id="A0A512AMC6"/>
<dbReference type="InterPro" id="IPR036388">
    <property type="entry name" value="WH-like_DNA-bd_sf"/>
</dbReference>
<dbReference type="InterPro" id="IPR014757">
    <property type="entry name" value="Tscrpt_reg_IclR_C"/>
</dbReference>
<evidence type="ECO:0000313" key="6">
    <source>
        <dbReference type="EMBL" id="GEO00834.1"/>
    </source>
</evidence>
<evidence type="ECO:0000259" key="4">
    <source>
        <dbReference type="PROSITE" id="PS51077"/>
    </source>
</evidence>
<proteinExistence type="predicted"/>
<evidence type="ECO:0000259" key="5">
    <source>
        <dbReference type="PROSITE" id="PS51078"/>
    </source>
</evidence>
<reference evidence="6 7" key="1">
    <citation type="submission" date="2019-07" db="EMBL/GenBank/DDBJ databases">
        <title>Whole genome shotgun sequence of Novosphingobium sediminis NBRC 106119.</title>
        <authorList>
            <person name="Hosoyama A."/>
            <person name="Uohara A."/>
            <person name="Ohji S."/>
            <person name="Ichikawa N."/>
        </authorList>
    </citation>
    <scope>NUCLEOTIDE SEQUENCE [LARGE SCALE GENOMIC DNA]</scope>
    <source>
        <strain evidence="6 7">NBRC 106119</strain>
    </source>
</reference>
<dbReference type="InterPro" id="IPR005471">
    <property type="entry name" value="Tscrpt_reg_IclR_N"/>
</dbReference>
<dbReference type="PROSITE" id="PS51077">
    <property type="entry name" value="HTH_ICLR"/>
    <property type="match status" value="1"/>
</dbReference>
<dbReference type="OrthoDB" id="9807558at2"/>
<dbReference type="GO" id="GO:0045892">
    <property type="term" value="P:negative regulation of DNA-templated transcription"/>
    <property type="evidence" value="ECO:0007669"/>
    <property type="project" value="TreeGrafter"/>
</dbReference>
<name>A0A512AMC6_9SPHN</name>
<dbReference type="Proteomes" id="UP000321464">
    <property type="component" value="Unassembled WGS sequence"/>
</dbReference>